<protein>
    <submittedName>
        <fullName evidence="2">Putative NADH-flavin reductase</fullName>
    </submittedName>
</protein>
<organism evidence="2 3">
    <name type="scientific">Nonomuraea jabiensis</name>
    <dbReference type="NCBI Taxonomy" id="882448"/>
    <lineage>
        <taxon>Bacteria</taxon>
        <taxon>Bacillati</taxon>
        <taxon>Actinomycetota</taxon>
        <taxon>Actinomycetes</taxon>
        <taxon>Streptosporangiales</taxon>
        <taxon>Streptosporangiaceae</taxon>
        <taxon>Nonomuraea</taxon>
    </lineage>
</organism>
<dbReference type="CDD" id="cd05244">
    <property type="entry name" value="BVR-B_like_SDR_a"/>
    <property type="match status" value="1"/>
</dbReference>
<evidence type="ECO:0000313" key="2">
    <source>
        <dbReference type="EMBL" id="MBB5781939.1"/>
    </source>
</evidence>
<dbReference type="Proteomes" id="UP000579153">
    <property type="component" value="Unassembled WGS sequence"/>
</dbReference>
<dbReference type="EMBL" id="JACHMB010000001">
    <property type="protein sequence ID" value="MBB5781939.1"/>
    <property type="molecule type" value="Genomic_DNA"/>
</dbReference>
<dbReference type="GO" id="GO:0016646">
    <property type="term" value="F:oxidoreductase activity, acting on the CH-NH group of donors, NAD or NADP as acceptor"/>
    <property type="evidence" value="ECO:0007669"/>
    <property type="project" value="TreeGrafter"/>
</dbReference>
<gene>
    <name evidence="2" type="ORF">HD596_008695</name>
</gene>
<accession>A0A7W9GDR0</accession>
<evidence type="ECO:0000259" key="1">
    <source>
        <dbReference type="Pfam" id="PF13460"/>
    </source>
</evidence>
<dbReference type="Pfam" id="PF13460">
    <property type="entry name" value="NAD_binding_10"/>
    <property type="match status" value="1"/>
</dbReference>
<dbReference type="SUPFAM" id="SSF51735">
    <property type="entry name" value="NAD(P)-binding Rossmann-fold domains"/>
    <property type="match status" value="1"/>
</dbReference>
<dbReference type="InterPro" id="IPR036291">
    <property type="entry name" value="NAD(P)-bd_dom_sf"/>
</dbReference>
<keyword evidence="3" id="KW-1185">Reference proteome</keyword>
<proteinExistence type="predicted"/>
<dbReference type="Gene3D" id="3.40.50.720">
    <property type="entry name" value="NAD(P)-binding Rossmann-like Domain"/>
    <property type="match status" value="1"/>
</dbReference>
<feature type="domain" description="NAD(P)-binding" evidence="1">
    <location>
        <begin position="7"/>
        <end position="201"/>
    </location>
</feature>
<dbReference type="AlphaFoldDB" id="A0A7W9GDR0"/>
<comment type="caution">
    <text evidence="2">The sequence shown here is derived from an EMBL/GenBank/DDBJ whole genome shotgun (WGS) entry which is preliminary data.</text>
</comment>
<dbReference type="InterPro" id="IPR016040">
    <property type="entry name" value="NAD(P)-bd_dom"/>
</dbReference>
<dbReference type="PANTHER" id="PTHR43355">
    <property type="entry name" value="FLAVIN REDUCTASE (NADPH)"/>
    <property type="match status" value="1"/>
</dbReference>
<dbReference type="PANTHER" id="PTHR43355:SF2">
    <property type="entry name" value="FLAVIN REDUCTASE (NADPH)"/>
    <property type="match status" value="1"/>
</dbReference>
<dbReference type="InterPro" id="IPR051606">
    <property type="entry name" value="Polyketide_Oxido-like"/>
</dbReference>
<name>A0A7W9GDR0_9ACTN</name>
<dbReference type="RefSeq" id="WP_185075147.1">
    <property type="nucleotide sequence ID" value="NZ_JACHMB010000001.1"/>
</dbReference>
<sequence length="212" mass="22797">MRIAVFGATGGIGLQLLRQALGLGHEVTAVVRDASRLPAELRGRLDVVEADVMNPDAVFPAVKGCGAVLSAMGTRERGPTTVHSASTTSIIQAMTEAQTRRLLLVSASGLVADAGDGVFTRYVLKPLIVQRLLRHSYADLARAEELLRASGLDWTIVRPSRLLDTERPGPYRTARDRNIRGGFSTTRADVARCMLDLIDDPSSVRHVISVAS</sequence>
<evidence type="ECO:0000313" key="3">
    <source>
        <dbReference type="Proteomes" id="UP000579153"/>
    </source>
</evidence>
<reference evidence="2 3" key="1">
    <citation type="submission" date="2020-08" db="EMBL/GenBank/DDBJ databases">
        <title>Sequencing the genomes of 1000 actinobacteria strains.</title>
        <authorList>
            <person name="Klenk H.-P."/>
        </authorList>
    </citation>
    <scope>NUCLEOTIDE SEQUENCE [LARGE SCALE GENOMIC DNA]</scope>
    <source>
        <strain evidence="2 3">DSM 45507</strain>
    </source>
</reference>